<organism evidence="2 3">
    <name type="scientific">Pseudoalteromonas aurantia</name>
    <dbReference type="NCBI Taxonomy" id="43654"/>
    <lineage>
        <taxon>Bacteria</taxon>
        <taxon>Pseudomonadati</taxon>
        <taxon>Pseudomonadota</taxon>
        <taxon>Gammaproteobacteria</taxon>
        <taxon>Alteromonadales</taxon>
        <taxon>Pseudoalteromonadaceae</taxon>
        <taxon>Pseudoalteromonas</taxon>
    </lineage>
</organism>
<accession>A0A5S3V6W7</accession>
<dbReference type="EMBL" id="PNBX01000057">
    <property type="protein sequence ID" value="TMO67470.1"/>
    <property type="molecule type" value="Genomic_DNA"/>
</dbReference>
<feature type="domain" description="Phage tail fibre protein N-terminal" evidence="1">
    <location>
        <begin position="2"/>
        <end position="103"/>
    </location>
</feature>
<reference evidence="2 3" key="1">
    <citation type="submission" date="2018-01" db="EMBL/GenBank/DDBJ databases">
        <authorList>
            <person name="Paulsen S."/>
            <person name="Gram L.K."/>
        </authorList>
    </citation>
    <scope>NUCLEOTIDE SEQUENCE [LARGE SCALE GENOMIC DNA]</scope>
    <source>
        <strain evidence="2 3">S3790</strain>
    </source>
</reference>
<evidence type="ECO:0000313" key="2">
    <source>
        <dbReference type="EMBL" id="TMO67470.1"/>
    </source>
</evidence>
<gene>
    <name evidence="2" type="ORF">CWC19_13705</name>
</gene>
<sequence length="179" mass="19944">MNTYQPIITQAGLNKAVNAKEKGLSVHLSHIAIGDRGYTPNKNQTALKNEKDRVETGDATDYKNGQFRVSGKFTSDTDYAVREVGFFLSDGTLFALWSHPDNVLFYLTPMATVVQGFDLLLSAAPHDAITVTHNGDLKMYYDDVFMQMTQVQTEMLTAQTQTNTNIVNLYQQLAEKGLL</sequence>
<comment type="caution">
    <text evidence="2">The sequence shown here is derived from an EMBL/GenBank/DDBJ whole genome shotgun (WGS) entry which is preliminary data.</text>
</comment>
<name>A0A5S3V6W7_9GAMM</name>
<dbReference type="OrthoDB" id="8596123at2"/>
<dbReference type="Pfam" id="PF12571">
    <property type="entry name" value="Phage_tail_fib"/>
    <property type="match status" value="1"/>
</dbReference>
<dbReference type="AlphaFoldDB" id="A0A5S3V6W7"/>
<evidence type="ECO:0000259" key="1">
    <source>
        <dbReference type="Pfam" id="PF12571"/>
    </source>
</evidence>
<dbReference type="RefSeq" id="WP_138592394.1">
    <property type="nucleotide sequence ID" value="NZ_PNBX01000057.1"/>
</dbReference>
<protein>
    <submittedName>
        <fullName evidence="2">Phage tail protein</fullName>
    </submittedName>
</protein>
<dbReference type="Proteomes" id="UP000307217">
    <property type="component" value="Unassembled WGS sequence"/>
</dbReference>
<reference evidence="3" key="2">
    <citation type="submission" date="2019-06" db="EMBL/GenBank/DDBJ databases">
        <title>Co-occurence of chitin degradation, pigmentation and bioactivity in marine Pseudoalteromonas.</title>
        <authorList>
            <person name="Sonnenschein E.C."/>
            <person name="Bech P.K."/>
        </authorList>
    </citation>
    <scope>NUCLEOTIDE SEQUENCE [LARGE SCALE GENOMIC DNA]</scope>
    <source>
        <strain evidence="3">S3790</strain>
    </source>
</reference>
<proteinExistence type="predicted"/>
<evidence type="ECO:0000313" key="3">
    <source>
        <dbReference type="Proteomes" id="UP000307217"/>
    </source>
</evidence>
<dbReference type="InterPro" id="IPR022225">
    <property type="entry name" value="Phage_tail_fibre_N"/>
</dbReference>